<keyword evidence="1" id="KW-0106">Calcium</keyword>
<evidence type="ECO:0000313" key="5">
    <source>
        <dbReference type="Proteomes" id="UP001642409"/>
    </source>
</evidence>
<comment type="caution">
    <text evidence="3">The sequence shown here is derived from an EMBL/GenBank/DDBJ whole genome shotgun (WGS) entry which is preliminary data.</text>
</comment>
<organism evidence="3">
    <name type="scientific">Hexamita inflata</name>
    <dbReference type="NCBI Taxonomy" id="28002"/>
    <lineage>
        <taxon>Eukaryota</taxon>
        <taxon>Metamonada</taxon>
        <taxon>Diplomonadida</taxon>
        <taxon>Hexamitidae</taxon>
        <taxon>Hexamitinae</taxon>
        <taxon>Hexamita</taxon>
    </lineage>
</organism>
<dbReference type="Proteomes" id="UP001642409">
    <property type="component" value="Unassembled WGS sequence"/>
</dbReference>
<reference evidence="3" key="1">
    <citation type="submission" date="2023-06" db="EMBL/GenBank/DDBJ databases">
        <authorList>
            <person name="Kurt Z."/>
        </authorList>
    </citation>
    <scope>NUCLEOTIDE SEQUENCE</scope>
</reference>
<dbReference type="PROSITE" id="PS50222">
    <property type="entry name" value="EF_HAND_2"/>
    <property type="match status" value="1"/>
</dbReference>
<name>A0AA86QI74_9EUKA</name>
<dbReference type="GO" id="GO:0005509">
    <property type="term" value="F:calcium ion binding"/>
    <property type="evidence" value="ECO:0007669"/>
    <property type="project" value="InterPro"/>
</dbReference>
<dbReference type="SMART" id="SM00054">
    <property type="entry name" value="EFh"/>
    <property type="match status" value="1"/>
</dbReference>
<evidence type="ECO:0000259" key="2">
    <source>
        <dbReference type="PROSITE" id="PS50222"/>
    </source>
</evidence>
<keyword evidence="5" id="KW-1185">Reference proteome</keyword>
<dbReference type="AlphaFoldDB" id="A0AA86QI74"/>
<dbReference type="Pfam" id="PF00036">
    <property type="entry name" value="EF-hand_1"/>
    <property type="match status" value="1"/>
</dbReference>
<evidence type="ECO:0000313" key="4">
    <source>
        <dbReference type="EMBL" id="CAL6016433.1"/>
    </source>
</evidence>
<dbReference type="PROSITE" id="PS00018">
    <property type="entry name" value="EF_HAND_1"/>
    <property type="match status" value="1"/>
</dbReference>
<protein>
    <submittedName>
        <fullName evidence="3">EF-hand domain</fullName>
    </submittedName>
    <submittedName>
        <fullName evidence="4">EF-hand_domain</fullName>
    </submittedName>
</protein>
<reference evidence="4 5" key="2">
    <citation type="submission" date="2024-07" db="EMBL/GenBank/DDBJ databases">
        <authorList>
            <person name="Akdeniz Z."/>
        </authorList>
    </citation>
    <scope>NUCLEOTIDE SEQUENCE [LARGE SCALE GENOMIC DNA]</scope>
</reference>
<dbReference type="Gene3D" id="1.10.238.10">
    <property type="entry name" value="EF-hand"/>
    <property type="match status" value="1"/>
</dbReference>
<dbReference type="EMBL" id="CATOUU010000909">
    <property type="protein sequence ID" value="CAI9958748.1"/>
    <property type="molecule type" value="Genomic_DNA"/>
</dbReference>
<accession>A0AA86QI74</accession>
<feature type="domain" description="EF-hand" evidence="2">
    <location>
        <begin position="1"/>
        <end position="33"/>
    </location>
</feature>
<evidence type="ECO:0000313" key="3">
    <source>
        <dbReference type="EMBL" id="CAI9958748.1"/>
    </source>
</evidence>
<proteinExistence type="predicted"/>
<dbReference type="InterPro" id="IPR011992">
    <property type="entry name" value="EF-hand-dom_pair"/>
</dbReference>
<dbReference type="SUPFAM" id="SSF47473">
    <property type="entry name" value="EF-hand"/>
    <property type="match status" value="1"/>
</dbReference>
<evidence type="ECO:0000256" key="1">
    <source>
        <dbReference type="ARBA" id="ARBA00022837"/>
    </source>
</evidence>
<dbReference type="InterPro" id="IPR018247">
    <property type="entry name" value="EF_Hand_1_Ca_BS"/>
</dbReference>
<sequence length="33" mass="4159">MEVVRDYFQKFDRDCNGKLDKDEWCKMLEQIFK</sequence>
<dbReference type="EMBL" id="CAXDID020000076">
    <property type="protein sequence ID" value="CAL6016433.1"/>
    <property type="molecule type" value="Genomic_DNA"/>
</dbReference>
<gene>
    <name evidence="4" type="ORF">HINF_LOCUS25505</name>
    <name evidence="3" type="ORF">HINF_LOCUS46393</name>
</gene>
<dbReference type="InterPro" id="IPR002048">
    <property type="entry name" value="EF_hand_dom"/>
</dbReference>